<dbReference type="Proteomes" id="UP001066276">
    <property type="component" value="Chromosome 11"/>
</dbReference>
<evidence type="ECO:0000313" key="1">
    <source>
        <dbReference type="EMBL" id="KAJ1090436.1"/>
    </source>
</evidence>
<keyword evidence="2" id="KW-1185">Reference proteome</keyword>
<gene>
    <name evidence="1" type="ORF">NDU88_003568</name>
</gene>
<reference evidence="1" key="1">
    <citation type="journal article" date="2022" name="bioRxiv">
        <title>Sequencing and chromosome-scale assembly of the giantPleurodeles waltlgenome.</title>
        <authorList>
            <person name="Brown T."/>
            <person name="Elewa A."/>
            <person name="Iarovenko S."/>
            <person name="Subramanian E."/>
            <person name="Araus A.J."/>
            <person name="Petzold A."/>
            <person name="Susuki M."/>
            <person name="Suzuki K.-i.T."/>
            <person name="Hayashi T."/>
            <person name="Toyoda A."/>
            <person name="Oliveira C."/>
            <person name="Osipova E."/>
            <person name="Leigh N.D."/>
            <person name="Simon A."/>
            <person name="Yun M.H."/>
        </authorList>
    </citation>
    <scope>NUCLEOTIDE SEQUENCE</scope>
    <source>
        <strain evidence="1">20211129_DDA</strain>
        <tissue evidence="1">Liver</tissue>
    </source>
</reference>
<comment type="caution">
    <text evidence="1">The sequence shown here is derived from an EMBL/GenBank/DDBJ whole genome shotgun (WGS) entry which is preliminary data.</text>
</comment>
<evidence type="ECO:0000313" key="2">
    <source>
        <dbReference type="Proteomes" id="UP001066276"/>
    </source>
</evidence>
<name>A0AAV7LFP7_PLEWA</name>
<organism evidence="1 2">
    <name type="scientific">Pleurodeles waltl</name>
    <name type="common">Iberian ribbed newt</name>
    <dbReference type="NCBI Taxonomy" id="8319"/>
    <lineage>
        <taxon>Eukaryota</taxon>
        <taxon>Metazoa</taxon>
        <taxon>Chordata</taxon>
        <taxon>Craniata</taxon>
        <taxon>Vertebrata</taxon>
        <taxon>Euteleostomi</taxon>
        <taxon>Amphibia</taxon>
        <taxon>Batrachia</taxon>
        <taxon>Caudata</taxon>
        <taxon>Salamandroidea</taxon>
        <taxon>Salamandridae</taxon>
        <taxon>Pleurodelinae</taxon>
        <taxon>Pleurodeles</taxon>
    </lineage>
</organism>
<accession>A0AAV7LFP7</accession>
<protein>
    <submittedName>
        <fullName evidence="1">Uncharacterized protein</fullName>
    </submittedName>
</protein>
<dbReference type="AlphaFoldDB" id="A0AAV7LFP7"/>
<dbReference type="EMBL" id="JANPWB010000015">
    <property type="protein sequence ID" value="KAJ1090436.1"/>
    <property type="molecule type" value="Genomic_DNA"/>
</dbReference>
<proteinExistence type="predicted"/>
<sequence>MLQGTCDTGVFKAAYTHADDPWGFIPQCNAVVLAAADEEEEGPGQTQRLKCYKAPWCRGALEHARAKPGARDGPPAPVSSL</sequence>